<dbReference type="CDD" id="cd00067">
    <property type="entry name" value="GAL4"/>
    <property type="match status" value="1"/>
</dbReference>
<evidence type="ECO:0000259" key="7">
    <source>
        <dbReference type="PROSITE" id="PS50048"/>
    </source>
</evidence>
<dbReference type="Gene3D" id="4.10.240.10">
    <property type="entry name" value="Zn(2)-C6 fungal-type DNA-binding domain"/>
    <property type="match status" value="1"/>
</dbReference>
<dbReference type="GO" id="GO:0000978">
    <property type="term" value="F:RNA polymerase II cis-regulatory region sequence-specific DNA binding"/>
    <property type="evidence" value="ECO:0007669"/>
    <property type="project" value="TreeGrafter"/>
</dbReference>
<evidence type="ECO:0000256" key="5">
    <source>
        <dbReference type="ARBA" id="ARBA00023242"/>
    </source>
</evidence>
<keyword evidence="3" id="KW-0238">DNA-binding</keyword>
<dbReference type="InterPro" id="IPR036864">
    <property type="entry name" value="Zn2-C6_fun-type_DNA-bd_sf"/>
</dbReference>
<dbReference type="OrthoDB" id="424974at2759"/>
<evidence type="ECO:0000256" key="3">
    <source>
        <dbReference type="ARBA" id="ARBA00023125"/>
    </source>
</evidence>
<dbReference type="GO" id="GO:0005634">
    <property type="term" value="C:nucleus"/>
    <property type="evidence" value="ECO:0007669"/>
    <property type="project" value="TreeGrafter"/>
</dbReference>
<dbReference type="GO" id="GO:0000435">
    <property type="term" value="P:positive regulation of transcription from RNA polymerase II promoter by galactose"/>
    <property type="evidence" value="ECO:0007669"/>
    <property type="project" value="TreeGrafter"/>
</dbReference>
<dbReference type="PANTHER" id="PTHR47424">
    <property type="entry name" value="REGULATORY PROTEIN GAL4"/>
    <property type="match status" value="1"/>
</dbReference>
<dbReference type="CDD" id="cd12148">
    <property type="entry name" value="fungal_TF_MHR"/>
    <property type="match status" value="1"/>
</dbReference>
<dbReference type="SMART" id="SM00066">
    <property type="entry name" value="GAL4"/>
    <property type="match status" value="1"/>
</dbReference>
<sequence length="702" mass="78025">MSDVRERQRRRKIPLACEPCRERKSRCDGGKPICLSCQRRGLSLDQCIYTTDNARTASKDLYIRVLHDRIHYLEQKLEQHGISIEPFGGESAPTSDLRDSEPARLLSHYESVSHADVTNLVGSNPSTATRHRGSIPAASPVSLDTDDMESGITAMGTIADEDEIDGAFDTSGEFYGTSSAASFMQEAMATARSPKHTVIPLINPPQSDGGRRTIGARTCYLNFSHSESFSLPPRSLADHLLDRFWTKVFYLYPIFHRPAFEQAYQNIWKTEGEVNLTSEFSGVGLGSSPDGEANTILFHCALNTIFAIGATFSDLSPAPKDTAAKSFLHKAKSFIGLDLLETNNIGVVQCLLLLAVFLQSTPFPTRTWNAVGVACRVAQGLGLHTEAPKGDRSQLEIEISRRTWHGCVILDMIVSMTFGRPTMTANIPPRPMPSVVEYVVSGCGRSSDLNSQHCPSQLQFFNEYSRLCELLKDILSQVYEGGNNGLATGAMQAQTKSHDFKLTLELDSRLASFEQSVPPILSWMKPQNLTEVPESQRLIFETQRIVLHGRFLYLRIMLHRPILTQLCVAGQAAPSSCSVNDSALCNSIYNSFTVECAKTCIQAAIELIEVVHKTYHTPYTGGWWWDGLYACTSGLILIVSQLHPQLRDCFSQHEIQRHWKFCDTILEHLTSQSASVQKSLKLLRKIHNDVMPGKNISKSHKL</sequence>
<feature type="region of interest" description="Disordered" evidence="6">
    <location>
        <begin position="124"/>
        <end position="146"/>
    </location>
</feature>
<comment type="caution">
    <text evidence="8">The sequence shown here is derived from an EMBL/GenBank/DDBJ whole genome shotgun (WGS) entry which is preliminary data.</text>
</comment>
<dbReference type="SMART" id="SM00906">
    <property type="entry name" value="Fungal_trans"/>
    <property type="match status" value="1"/>
</dbReference>
<dbReference type="SUPFAM" id="SSF57701">
    <property type="entry name" value="Zn2/Cys6 DNA-binding domain"/>
    <property type="match status" value="1"/>
</dbReference>
<dbReference type="GO" id="GO:0006351">
    <property type="term" value="P:DNA-templated transcription"/>
    <property type="evidence" value="ECO:0007669"/>
    <property type="project" value="InterPro"/>
</dbReference>
<organism evidence="8 9">
    <name type="scientific">Truncatella angustata</name>
    <dbReference type="NCBI Taxonomy" id="152316"/>
    <lineage>
        <taxon>Eukaryota</taxon>
        <taxon>Fungi</taxon>
        <taxon>Dikarya</taxon>
        <taxon>Ascomycota</taxon>
        <taxon>Pezizomycotina</taxon>
        <taxon>Sordariomycetes</taxon>
        <taxon>Xylariomycetidae</taxon>
        <taxon>Amphisphaeriales</taxon>
        <taxon>Sporocadaceae</taxon>
        <taxon>Truncatella</taxon>
    </lineage>
</organism>
<dbReference type="GeneID" id="70137811"/>
<reference evidence="8" key="1">
    <citation type="journal article" date="2021" name="Nat. Commun.">
        <title>Genetic determinants of endophytism in the Arabidopsis root mycobiome.</title>
        <authorList>
            <person name="Mesny F."/>
            <person name="Miyauchi S."/>
            <person name="Thiergart T."/>
            <person name="Pickel B."/>
            <person name="Atanasova L."/>
            <person name="Karlsson M."/>
            <person name="Huettel B."/>
            <person name="Barry K.W."/>
            <person name="Haridas S."/>
            <person name="Chen C."/>
            <person name="Bauer D."/>
            <person name="Andreopoulos W."/>
            <person name="Pangilinan J."/>
            <person name="LaButti K."/>
            <person name="Riley R."/>
            <person name="Lipzen A."/>
            <person name="Clum A."/>
            <person name="Drula E."/>
            <person name="Henrissat B."/>
            <person name="Kohler A."/>
            <person name="Grigoriev I.V."/>
            <person name="Martin F.M."/>
            <person name="Hacquard S."/>
        </authorList>
    </citation>
    <scope>NUCLEOTIDE SEQUENCE</scope>
    <source>
        <strain evidence="8">MPI-SDFR-AT-0073</strain>
    </source>
</reference>
<dbReference type="InterPro" id="IPR001138">
    <property type="entry name" value="Zn2Cys6_DnaBD"/>
</dbReference>
<dbReference type="EMBL" id="JAGPXC010000007">
    <property type="protein sequence ID" value="KAH6648442.1"/>
    <property type="molecule type" value="Genomic_DNA"/>
</dbReference>
<evidence type="ECO:0000313" key="8">
    <source>
        <dbReference type="EMBL" id="KAH6648442.1"/>
    </source>
</evidence>
<dbReference type="AlphaFoldDB" id="A0A9P8ZTA7"/>
<dbReference type="GO" id="GO:0000981">
    <property type="term" value="F:DNA-binding transcription factor activity, RNA polymerase II-specific"/>
    <property type="evidence" value="ECO:0007669"/>
    <property type="project" value="InterPro"/>
</dbReference>
<evidence type="ECO:0000256" key="1">
    <source>
        <dbReference type="ARBA" id="ARBA00022723"/>
    </source>
</evidence>
<evidence type="ECO:0000256" key="6">
    <source>
        <dbReference type="SAM" id="MobiDB-lite"/>
    </source>
</evidence>
<dbReference type="Proteomes" id="UP000758603">
    <property type="component" value="Unassembled WGS sequence"/>
</dbReference>
<proteinExistence type="predicted"/>
<evidence type="ECO:0000256" key="2">
    <source>
        <dbReference type="ARBA" id="ARBA00023015"/>
    </source>
</evidence>
<name>A0A9P8ZTA7_9PEZI</name>
<accession>A0A9P8ZTA7</accession>
<gene>
    <name evidence="8" type="ORF">BKA67DRAFT_681534</name>
</gene>
<dbReference type="GO" id="GO:0008270">
    <property type="term" value="F:zinc ion binding"/>
    <property type="evidence" value="ECO:0007669"/>
    <property type="project" value="InterPro"/>
</dbReference>
<dbReference type="Pfam" id="PF00172">
    <property type="entry name" value="Zn_clus"/>
    <property type="match status" value="1"/>
</dbReference>
<evidence type="ECO:0000256" key="4">
    <source>
        <dbReference type="ARBA" id="ARBA00023163"/>
    </source>
</evidence>
<keyword evidence="2" id="KW-0805">Transcription regulation</keyword>
<keyword evidence="4" id="KW-0804">Transcription</keyword>
<keyword evidence="9" id="KW-1185">Reference proteome</keyword>
<dbReference type="InterPro" id="IPR007219">
    <property type="entry name" value="XnlR_reg_dom"/>
</dbReference>
<keyword evidence="1" id="KW-0479">Metal-binding</keyword>
<feature type="domain" description="Zn(2)-C6 fungal-type" evidence="7">
    <location>
        <begin position="16"/>
        <end position="49"/>
    </location>
</feature>
<keyword evidence="5" id="KW-0539">Nucleus</keyword>
<dbReference type="Pfam" id="PF04082">
    <property type="entry name" value="Fungal_trans"/>
    <property type="match status" value="1"/>
</dbReference>
<evidence type="ECO:0000313" key="9">
    <source>
        <dbReference type="Proteomes" id="UP000758603"/>
    </source>
</evidence>
<dbReference type="RefSeq" id="XP_045954949.1">
    <property type="nucleotide sequence ID" value="XM_046108920.1"/>
</dbReference>
<dbReference type="PANTHER" id="PTHR47424:SF3">
    <property type="entry name" value="REGULATORY PROTEIN GAL4"/>
    <property type="match status" value="1"/>
</dbReference>
<protein>
    <submittedName>
        <fullName evidence="8">Fungal-specific transcription factor domain-containing protein</fullName>
    </submittedName>
</protein>
<dbReference type="PROSITE" id="PS50048">
    <property type="entry name" value="ZN2_CY6_FUNGAL_2"/>
    <property type="match status" value="1"/>
</dbReference>
<dbReference type="InterPro" id="IPR051127">
    <property type="entry name" value="Fungal_SecMet_Regulators"/>
</dbReference>